<feature type="compositionally biased region" description="Polar residues" evidence="1">
    <location>
        <begin position="113"/>
        <end position="122"/>
    </location>
</feature>
<gene>
    <name evidence="2" type="ORF">JI435_116570</name>
</gene>
<evidence type="ECO:0000313" key="2">
    <source>
        <dbReference type="EMBL" id="QRD06265.1"/>
    </source>
</evidence>
<evidence type="ECO:0000313" key="3">
    <source>
        <dbReference type="Proteomes" id="UP000663193"/>
    </source>
</evidence>
<feature type="compositionally biased region" description="Polar residues" evidence="1">
    <location>
        <begin position="130"/>
        <end position="140"/>
    </location>
</feature>
<dbReference type="VEuPathDB" id="FungiDB:JI435_116570"/>
<feature type="compositionally biased region" description="Basic and acidic residues" evidence="1">
    <location>
        <begin position="10"/>
        <end position="20"/>
    </location>
</feature>
<dbReference type="EMBL" id="CP069042">
    <property type="protein sequence ID" value="QRD06265.1"/>
    <property type="molecule type" value="Genomic_DNA"/>
</dbReference>
<dbReference type="OMA" id="MSSKSWA"/>
<accession>A0A7U2IAJ5</accession>
<feature type="compositionally biased region" description="Low complexity" evidence="1">
    <location>
        <begin position="141"/>
        <end position="151"/>
    </location>
</feature>
<feature type="compositionally biased region" description="Low complexity" evidence="1">
    <location>
        <begin position="86"/>
        <end position="100"/>
    </location>
</feature>
<evidence type="ECO:0000256" key="1">
    <source>
        <dbReference type="SAM" id="MobiDB-lite"/>
    </source>
</evidence>
<dbReference type="AlphaFoldDB" id="A0A7U2IAJ5"/>
<sequence length="553" mass="61610">MAEYLPSNERSPHVKQEPTHPDQPPSKKAMAHHRRRAARKAAKLTKESPVGRANAQSSQEKARRNNDDTKLNMNGDSVDKSGEDTAPSAKAPKVVAPEVSQSTAYSAREEPISISTTTADANQTRKRSNNSHIKTNVFNESSSHSSSAMASKTITPMSSKSWASVCSSPIVPSAFVSEPLQVNTKLVDSVTPVQQSSVSAEVGKVARSAVCPPTITELNDFIYHPSTERDIAVGRSINKDREEKKKPDDQAQQLVATAMVVTNVLAGSPLEFSASSSVSYAETAQTPSQNTIDSSTDAPPQPKVLCESPATGTMVEQPLDNLYVMIRQQRLKPLSGPLITIYIGDIELTGIFKRLAMACCSVLSKYFAEFPESLEYRFAPDSIAPAAVAYLLTKWAKDMSQNFETYAVHMQGSFAKDVALLRASRLLGMEPYTKHMLSTYTHYLKDSLPSYQEIEIVELNATSEKDPLWTHMVNHLCHDRHKKLIPDPENFAHFLEEHPRLKEAMKKADVYFAGVAKKNWEERKSEWEAYEAERRARWDLNEKEKRERITKEK</sequence>
<name>A0A7U2IAJ5_PHANO</name>
<proteinExistence type="predicted"/>
<dbReference type="Proteomes" id="UP000663193">
    <property type="component" value="Chromosome 20"/>
</dbReference>
<keyword evidence="3" id="KW-1185">Reference proteome</keyword>
<reference evidence="3" key="1">
    <citation type="journal article" date="2021" name="BMC Genomics">
        <title>Chromosome-level genome assembly and manually-curated proteome of model necrotroph Parastagonospora nodorum Sn15 reveals a genome-wide trove of candidate effector homologs, and redundancy of virulence-related functions within an accessory chromosome.</title>
        <authorList>
            <person name="Bertazzoni S."/>
            <person name="Jones D.A.B."/>
            <person name="Phan H.T."/>
            <person name="Tan K.-C."/>
            <person name="Hane J.K."/>
        </authorList>
    </citation>
    <scope>NUCLEOTIDE SEQUENCE [LARGE SCALE GENOMIC DNA]</scope>
    <source>
        <strain evidence="3">SN15 / ATCC MYA-4574 / FGSC 10173)</strain>
    </source>
</reference>
<feature type="compositionally biased region" description="Basic residues" evidence="1">
    <location>
        <begin position="29"/>
        <end position="43"/>
    </location>
</feature>
<protein>
    <submittedName>
        <fullName evidence="2">Uncharacterized protein</fullName>
    </submittedName>
</protein>
<organism evidence="2 3">
    <name type="scientific">Phaeosphaeria nodorum (strain SN15 / ATCC MYA-4574 / FGSC 10173)</name>
    <name type="common">Glume blotch fungus</name>
    <name type="synonym">Parastagonospora nodorum</name>
    <dbReference type="NCBI Taxonomy" id="321614"/>
    <lineage>
        <taxon>Eukaryota</taxon>
        <taxon>Fungi</taxon>
        <taxon>Dikarya</taxon>
        <taxon>Ascomycota</taxon>
        <taxon>Pezizomycotina</taxon>
        <taxon>Dothideomycetes</taxon>
        <taxon>Pleosporomycetidae</taxon>
        <taxon>Pleosporales</taxon>
        <taxon>Pleosporineae</taxon>
        <taxon>Phaeosphaeriaceae</taxon>
        <taxon>Parastagonospora</taxon>
    </lineage>
</organism>
<feature type="compositionally biased region" description="Basic and acidic residues" evidence="1">
    <location>
        <begin position="60"/>
        <end position="70"/>
    </location>
</feature>
<feature type="region of interest" description="Disordered" evidence="1">
    <location>
        <begin position="1"/>
        <end position="152"/>
    </location>
</feature>
<dbReference type="OrthoDB" id="3801338at2759"/>